<accession>A0ABV1KU85</accession>
<dbReference type="RefSeq" id="WP_232186191.1">
    <property type="nucleotide sequence ID" value="NZ_JAIOAP010000007.1"/>
</dbReference>
<reference evidence="1 2" key="1">
    <citation type="journal article" date="2023" name="Genome Announc.">
        <title>Pan-Genome Analyses of the Genus Cohnella and Proposal of the Novel Species Cohnella silvisoli sp. nov., Isolated from Forest Soil.</title>
        <authorList>
            <person name="Wang C."/>
            <person name="Mao L."/>
            <person name="Bao G."/>
            <person name="Zhu H."/>
        </authorList>
    </citation>
    <scope>NUCLEOTIDE SEQUENCE [LARGE SCALE GENOMIC DNA]</scope>
    <source>
        <strain evidence="1 2">NL03-T5-1</strain>
    </source>
</reference>
<organism evidence="1 2">
    <name type="scientific">Cohnella silvisoli</name>
    <dbReference type="NCBI Taxonomy" id="2873699"/>
    <lineage>
        <taxon>Bacteria</taxon>
        <taxon>Bacillati</taxon>
        <taxon>Bacillota</taxon>
        <taxon>Bacilli</taxon>
        <taxon>Bacillales</taxon>
        <taxon>Paenibacillaceae</taxon>
        <taxon>Cohnella</taxon>
    </lineage>
</organism>
<sequence>MKKKDKVIRGKFRLGENQFPSLREKSDKVMRDIEKIQQKAAERVKASKPE</sequence>
<dbReference type="EMBL" id="JASKHM010000008">
    <property type="protein sequence ID" value="MEQ4483636.1"/>
    <property type="molecule type" value="Genomic_DNA"/>
</dbReference>
<name>A0ABV1KU85_9BACL</name>
<evidence type="ECO:0000313" key="2">
    <source>
        <dbReference type="Proteomes" id="UP001493487"/>
    </source>
</evidence>
<comment type="caution">
    <text evidence="1">The sequence shown here is derived from an EMBL/GenBank/DDBJ whole genome shotgun (WGS) entry which is preliminary data.</text>
</comment>
<gene>
    <name evidence="1" type="ORF">QJS35_14675</name>
</gene>
<protein>
    <submittedName>
        <fullName evidence="1">Uncharacterized protein</fullName>
    </submittedName>
</protein>
<keyword evidence="2" id="KW-1185">Reference proteome</keyword>
<evidence type="ECO:0000313" key="1">
    <source>
        <dbReference type="EMBL" id="MEQ4483636.1"/>
    </source>
</evidence>
<dbReference type="Proteomes" id="UP001493487">
    <property type="component" value="Unassembled WGS sequence"/>
</dbReference>
<proteinExistence type="predicted"/>